<dbReference type="InterPro" id="IPR034660">
    <property type="entry name" value="DinB/YfiT-like"/>
</dbReference>
<protein>
    <recommendedName>
        <fullName evidence="5">Damage-inducible protein DinB</fullName>
    </recommendedName>
</protein>
<comment type="similarity">
    <text evidence="1">Belongs to the DinB family.</text>
</comment>
<dbReference type="SUPFAM" id="SSF109854">
    <property type="entry name" value="DinB/YfiT-like putative metalloenzymes"/>
    <property type="match status" value="1"/>
</dbReference>
<dbReference type="RefSeq" id="WP_188539928.1">
    <property type="nucleotide sequence ID" value="NZ_BMFT01000001.1"/>
</dbReference>
<keyword evidence="4" id="KW-1185">Reference proteome</keyword>
<accession>A0ABQ1YK42</accession>
<dbReference type="Gene3D" id="1.20.120.450">
    <property type="entry name" value="dinb family like domain"/>
    <property type="match status" value="1"/>
</dbReference>
<comment type="caution">
    <text evidence="3">The sequence shown here is derived from an EMBL/GenBank/DDBJ whole genome shotgun (WGS) entry which is preliminary data.</text>
</comment>
<gene>
    <name evidence="3" type="ORF">GCM10008013_29110</name>
</gene>
<dbReference type="Pfam" id="PF05163">
    <property type="entry name" value="DinB"/>
    <property type="match status" value="1"/>
</dbReference>
<proteinExistence type="inferred from homology"/>
<reference evidence="4" key="1">
    <citation type="journal article" date="2019" name="Int. J. Syst. Evol. Microbiol.">
        <title>The Global Catalogue of Microorganisms (GCM) 10K type strain sequencing project: providing services to taxonomists for standard genome sequencing and annotation.</title>
        <authorList>
            <consortium name="The Broad Institute Genomics Platform"/>
            <consortium name="The Broad Institute Genome Sequencing Center for Infectious Disease"/>
            <person name="Wu L."/>
            <person name="Ma J."/>
        </authorList>
    </citation>
    <scope>NUCLEOTIDE SEQUENCE [LARGE SCALE GENOMIC DNA]</scope>
    <source>
        <strain evidence="4">CGMCC 1.12769</strain>
    </source>
</reference>
<organism evidence="3 4">
    <name type="scientific">Paenibacillus segetis</name>
    <dbReference type="NCBI Taxonomy" id="1325360"/>
    <lineage>
        <taxon>Bacteria</taxon>
        <taxon>Bacillati</taxon>
        <taxon>Bacillota</taxon>
        <taxon>Bacilli</taxon>
        <taxon>Bacillales</taxon>
        <taxon>Paenibacillaceae</taxon>
        <taxon>Paenibacillus</taxon>
    </lineage>
</organism>
<dbReference type="Proteomes" id="UP000659344">
    <property type="component" value="Unassembled WGS sequence"/>
</dbReference>
<evidence type="ECO:0000313" key="4">
    <source>
        <dbReference type="Proteomes" id="UP000659344"/>
    </source>
</evidence>
<keyword evidence="2" id="KW-0479">Metal-binding</keyword>
<evidence type="ECO:0000256" key="1">
    <source>
        <dbReference type="ARBA" id="ARBA00008635"/>
    </source>
</evidence>
<dbReference type="EMBL" id="BMFT01000001">
    <property type="protein sequence ID" value="GGH27566.1"/>
    <property type="molecule type" value="Genomic_DNA"/>
</dbReference>
<dbReference type="InterPro" id="IPR007837">
    <property type="entry name" value="DinB"/>
</dbReference>
<evidence type="ECO:0000256" key="2">
    <source>
        <dbReference type="ARBA" id="ARBA00022723"/>
    </source>
</evidence>
<evidence type="ECO:0008006" key="5">
    <source>
        <dbReference type="Google" id="ProtNLM"/>
    </source>
</evidence>
<sequence>MYRTAQDFVNDWAHAATGTIKVLEALTDDKLDQSIVEGHSSLGWLGWHLATCPVFFTGMAGLKIEPAGDPKSVPTSASEILATYKTVVERVKAAAAQSLTDEMMAESVDTFSGPAPRGAILRMLIDHQTHHRGQMTVLLRQAGLPVPGVIGPTREEQQNMKK</sequence>
<evidence type="ECO:0000313" key="3">
    <source>
        <dbReference type="EMBL" id="GGH27566.1"/>
    </source>
</evidence>
<name>A0ABQ1YK42_9BACL</name>